<keyword evidence="3" id="KW-0539">Nucleus</keyword>
<evidence type="ECO:0000256" key="4">
    <source>
        <dbReference type="SAM" id="MobiDB-lite"/>
    </source>
</evidence>
<evidence type="ECO:0000256" key="3">
    <source>
        <dbReference type="ARBA" id="ARBA00023242"/>
    </source>
</evidence>
<dbReference type="GO" id="GO:0003729">
    <property type="term" value="F:mRNA binding"/>
    <property type="evidence" value="ECO:0007669"/>
    <property type="project" value="TreeGrafter"/>
</dbReference>
<keyword evidence="6" id="KW-1185">Reference proteome</keyword>
<sequence>MEDGEIDEGAMMVDEEGAQSAAQRKVEKSAHEMLQEGKASVEDVVAKMLSIKKEGQPKSLLRELVTQMFLNFITLRQANRSILLEEDRVKAETERVKAPVDFTTLQLHNLMYEKNHYVKAIKACKDFRSKHPDIELVSEEDFFCGASEELKGKTFSDDRAHDLMMKRLHFELFQRKELCKLHEKLELQKKKLLDTIANRKKFLSSLPSHLKSLKKASLPVQTQLGVLHTKKLKQHHLAELLPPPLYVIYSEFLAQKEAFGEDIDLEIVGSVKDAQAFARQQANKDTGISTNVESSRLEDDAPDEEDDGQRRRKRPKRVPSKENLDQEGVYQVHPLKTVLHIYDDEGSDPKSAKLLSLKFEYLIKLNVVCVAIEGSHDGAENNMLGNLFPDDTGVELPHPSAKLYVGNALAFDGRRTSRPYKWAQHLAGIDFLPEVSPWLTSHGTQSSETAKSDALISGGLSLYRQQNRIQTVVQRIRSRKKAQLALVAQLDSLMKLKWPALTCESVPWALHKPMCNLNGWSPVGPPPTQALSLPILDTEQVREPIDVDTIARHGTSKEELESAREDGELPYLVPAASGTSEVKLRFLKGSNLEHSRQLTLISKSLVPPISKAKSQSFKKPDEDIDLLLDTDSDQDGPAYLEPESETTGCTQYREMGEKSWVDYGVMEFCLVLTRSMDTNKRILKLEAKIKISMEYPLRPPHFALSLYATSSRENHPESDDSEWNNELCAIEAEVNLHILKMLPTDQENYILSHQVCYLAMLFDYYTGEASTSSEKRKSTSVVDVGLSKPVGGRLLARSFRGRDRRKMISWKDKECTSGYPY</sequence>
<dbReference type="EMBL" id="RXIC02000021">
    <property type="protein sequence ID" value="KAB1220236.1"/>
    <property type="molecule type" value="Genomic_DNA"/>
</dbReference>
<gene>
    <name evidence="5" type="ORF">CJ030_MR3G017060</name>
</gene>
<dbReference type="OrthoDB" id="20582at2759"/>
<reference evidence="5 6" key="1">
    <citation type="journal article" date="2019" name="Plant Biotechnol. J.">
        <title>The red bayberry genome and genetic basis of sex determination.</title>
        <authorList>
            <person name="Jia H.M."/>
            <person name="Jia H.J."/>
            <person name="Cai Q.L."/>
            <person name="Wang Y."/>
            <person name="Zhao H.B."/>
            <person name="Yang W.F."/>
            <person name="Wang G.Y."/>
            <person name="Li Y.H."/>
            <person name="Zhan D.L."/>
            <person name="Shen Y.T."/>
            <person name="Niu Q.F."/>
            <person name="Chang L."/>
            <person name="Qiu J."/>
            <person name="Zhao L."/>
            <person name="Xie H.B."/>
            <person name="Fu W.Y."/>
            <person name="Jin J."/>
            <person name="Li X.W."/>
            <person name="Jiao Y."/>
            <person name="Zhou C.C."/>
            <person name="Tu T."/>
            <person name="Chai C.Y."/>
            <person name="Gao J.L."/>
            <person name="Fan L.J."/>
            <person name="van de Weg E."/>
            <person name="Wang J.Y."/>
            <person name="Gao Z.S."/>
        </authorList>
    </citation>
    <scope>NUCLEOTIDE SEQUENCE [LARGE SCALE GENOMIC DNA]</scope>
    <source>
        <tissue evidence="5">Leaves</tissue>
    </source>
</reference>
<protein>
    <submittedName>
        <fullName evidence="5">THO complex subunit 5B</fullName>
    </submittedName>
</protein>
<dbReference type="PANTHER" id="PTHR13375">
    <property type="entry name" value="FMS INTERACTING PROTEIN"/>
    <property type="match status" value="1"/>
</dbReference>
<evidence type="ECO:0000256" key="1">
    <source>
        <dbReference type="ARBA" id="ARBA00004123"/>
    </source>
</evidence>
<name>A0A6A1W7F2_9ROSI</name>
<feature type="region of interest" description="Disordered" evidence="4">
    <location>
        <begin position="280"/>
        <end position="326"/>
    </location>
</feature>
<comment type="subcellular location">
    <subcellularLocation>
        <location evidence="1">Nucleus</location>
    </subcellularLocation>
</comment>
<organism evidence="5 6">
    <name type="scientific">Morella rubra</name>
    <name type="common">Chinese bayberry</name>
    <dbReference type="NCBI Taxonomy" id="262757"/>
    <lineage>
        <taxon>Eukaryota</taxon>
        <taxon>Viridiplantae</taxon>
        <taxon>Streptophyta</taxon>
        <taxon>Embryophyta</taxon>
        <taxon>Tracheophyta</taxon>
        <taxon>Spermatophyta</taxon>
        <taxon>Magnoliopsida</taxon>
        <taxon>eudicotyledons</taxon>
        <taxon>Gunneridae</taxon>
        <taxon>Pentapetalae</taxon>
        <taxon>rosids</taxon>
        <taxon>fabids</taxon>
        <taxon>Fagales</taxon>
        <taxon>Myricaceae</taxon>
        <taxon>Morella</taxon>
    </lineage>
</organism>
<dbReference type="InterPro" id="IPR019163">
    <property type="entry name" value="THO_Thoc5"/>
</dbReference>
<proteinExistence type="inferred from homology"/>
<dbReference type="GO" id="GO:0000445">
    <property type="term" value="C:THO complex part of transcription export complex"/>
    <property type="evidence" value="ECO:0007669"/>
    <property type="project" value="TreeGrafter"/>
</dbReference>
<dbReference type="Proteomes" id="UP000516437">
    <property type="component" value="Chromosome 3"/>
</dbReference>
<evidence type="ECO:0000256" key="2">
    <source>
        <dbReference type="ARBA" id="ARBA00008044"/>
    </source>
</evidence>
<comment type="similarity">
    <text evidence="2">Belongs to the THOC5 family.</text>
</comment>
<evidence type="ECO:0000313" key="5">
    <source>
        <dbReference type="EMBL" id="KAB1220236.1"/>
    </source>
</evidence>
<dbReference type="PANTHER" id="PTHR13375:SF3">
    <property type="entry name" value="THO COMPLEX SUBUNIT 5 HOMOLOG"/>
    <property type="match status" value="1"/>
</dbReference>
<dbReference type="Pfam" id="PF09766">
    <property type="entry name" value="FmiP_Thoc5"/>
    <property type="match status" value="1"/>
</dbReference>
<dbReference type="GO" id="GO:0006406">
    <property type="term" value="P:mRNA export from nucleus"/>
    <property type="evidence" value="ECO:0007669"/>
    <property type="project" value="TreeGrafter"/>
</dbReference>
<evidence type="ECO:0000313" key="6">
    <source>
        <dbReference type="Proteomes" id="UP000516437"/>
    </source>
</evidence>
<feature type="compositionally biased region" description="Polar residues" evidence="4">
    <location>
        <begin position="280"/>
        <end position="294"/>
    </location>
</feature>
<accession>A0A6A1W7F2</accession>
<dbReference type="AlphaFoldDB" id="A0A6A1W7F2"/>
<comment type="caution">
    <text evidence="5">The sequence shown here is derived from an EMBL/GenBank/DDBJ whole genome shotgun (WGS) entry which is preliminary data.</text>
</comment>